<dbReference type="EMBL" id="VLTJ01000042">
    <property type="protein sequence ID" value="TSH89070.1"/>
    <property type="molecule type" value="Genomic_DNA"/>
</dbReference>
<sequence>MTTASSYFRLAPAALAALTLAGCATVPGEPDPRDPLEGMNRSIYQFNDTLDRAVLKPVAQAYQTVTPTPVRDCIGNFFGNLRDVLYTANSFLQGQVPDGINMAGRVLLNTTLGFGCFDPASKVGVPSIPRDFGSTLGVWGMGPGPYLVLPFFGPSTVRDGAGRLVDTYASPLTHVENVRVRNSLYGVRVVSDRERLLEAGDLVDDIALDPYLFVRDAYLQRRQAIINQSLGQDAAPDYSLPDYGDDPEAAPAAAPIAP</sequence>
<accession>A0A556A863</accession>
<protein>
    <submittedName>
        <fullName evidence="5">VacJ family lipoprotein</fullName>
    </submittedName>
</protein>
<evidence type="ECO:0000313" key="5">
    <source>
        <dbReference type="EMBL" id="TSH89070.1"/>
    </source>
</evidence>
<evidence type="ECO:0000256" key="4">
    <source>
        <dbReference type="SAM" id="SignalP"/>
    </source>
</evidence>
<evidence type="ECO:0000256" key="1">
    <source>
        <dbReference type="ARBA" id="ARBA00010634"/>
    </source>
</evidence>
<dbReference type="Pfam" id="PF04333">
    <property type="entry name" value="MlaA"/>
    <property type="match status" value="1"/>
</dbReference>
<feature type="region of interest" description="Disordered" evidence="3">
    <location>
        <begin position="236"/>
        <end position="258"/>
    </location>
</feature>
<organism evidence="5 6">
    <name type="scientific">Verticiella sediminum</name>
    <dbReference type="NCBI Taxonomy" id="1247510"/>
    <lineage>
        <taxon>Bacteria</taxon>
        <taxon>Pseudomonadati</taxon>
        <taxon>Pseudomonadota</taxon>
        <taxon>Betaproteobacteria</taxon>
        <taxon>Burkholderiales</taxon>
        <taxon>Alcaligenaceae</taxon>
        <taxon>Verticiella</taxon>
    </lineage>
</organism>
<dbReference type="GO" id="GO:0016020">
    <property type="term" value="C:membrane"/>
    <property type="evidence" value="ECO:0007669"/>
    <property type="project" value="InterPro"/>
</dbReference>
<dbReference type="GO" id="GO:0120010">
    <property type="term" value="P:intermembrane phospholipid transfer"/>
    <property type="evidence" value="ECO:0007669"/>
    <property type="project" value="TreeGrafter"/>
</dbReference>
<feature type="chain" id="PRO_5022034445" evidence="4">
    <location>
        <begin position="17"/>
        <end position="258"/>
    </location>
</feature>
<dbReference type="OrthoDB" id="9785326at2"/>
<proteinExistence type="inferred from homology"/>
<evidence type="ECO:0000256" key="2">
    <source>
        <dbReference type="ARBA" id="ARBA00022729"/>
    </source>
</evidence>
<dbReference type="PANTHER" id="PTHR30035">
    <property type="entry name" value="LIPOPROTEIN VACJ-RELATED"/>
    <property type="match status" value="1"/>
</dbReference>
<name>A0A556A863_9BURK</name>
<keyword evidence="5" id="KW-0449">Lipoprotein</keyword>
<feature type="signal peptide" evidence="4">
    <location>
        <begin position="1"/>
        <end position="16"/>
    </location>
</feature>
<gene>
    <name evidence="5" type="ORF">FOZ76_26015</name>
</gene>
<keyword evidence="2 4" id="KW-0732">Signal</keyword>
<evidence type="ECO:0000256" key="3">
    <source>
        <dbReference type="SAM" id="MobiDB-lite"/>
    </source>
</evidence>
<dbReference type="AlphaFoldDB" id="A0A556A863"/>
<comment type="similarity">
    <text evidence="1">Belongs to the MlaA family.</text>
</comment>
<dbReference type="Proteomes" id="UP000318405">
    <property type="component" value="Unassembled WGS sequence"/>
</dbReference>
<reference evidence="5 6" key="1">
    <citation type="submission" date="2019-07" db="EMBL/GenBank/DDBJ databases">
        <title>Qingshengfaniella alkalisoli gen. nov., sp. nov., isolated from saline soil.</title>
        <authorList>
            <person name="Xu L."/>
            <person name="Huang X.-X."/>
            <person name="Sun J.-Q."/>
        </authorList>
    </citation>
    <scope>NUCLEOTIDE SEQUENCE [LARGE SCALE GENOMIC DNA]</scope>
    <source>
        <strain evidence="5 6">DSM 27279</strain>
    </source>
</reference>
<evidence type="ECO:0000313" key="6">
    <source>
        <dbReference type="Proteomes" id="UP000318405"/>
    </source>
</evidence>
<dbReference type="PANTHER" id="PTHR30035:SF3">
    <property type="entry name" value="INTERMEMBRANE PHOSPHOLIPID TRANSPORT SYSTEM LIPOPROTEIN MLAA"/>
    <property type="match status" value="1"/>
</dbReference>
<dbReference type="PRINTS" id="PR01805">
    <property type="entry name" value="VACJLIPOPROT"/>
</dbReference>
<dbReference type="RefSeq" id="WP_143951185.1">
    <property type="nucleotide sequence ID" value="NZ_BAABMB010000005.1"/>
</dbReference>
<dbReference type="InterPro" id="IPR007428">
    <property type="entry name" value="MlaA"/>
</dbReference>
<feature type="compositionally biased region" description="Low complexity" evidence="3">
    <location>
        <begin position="249"/>
        <end position="258"/>
    </location>
</feature>
<keyword evidence="6" id="KW-1185">Reference proteome</keyword>
<comment type="caution">
    <text evidence="5">The sequence shown here is derived from an EMBL/GenBank/DDBJ whole genome shotgun (WGS) entry which is preliminary data.</text>
</comment>